<dbReference type="AlphaFoldDB" id="A0A4V6A3H9"/>
<protein>
    <submittedName>
        <fullName evidence="2">Uncharacterized protein</fullName>
    </submittedName>
</protein>
<reference evidence="2 3" key="1">
    <citation type="journal article" date="2015" name="Genome Biol.">
        <title>Comparative genomics of Steinernema reveals deeply conserved gene regulatory networks.</title>
        <authorList>
            <person name="Dillman A.R."/>
            <person name="Macchietto M."/>
            <person name="Porter C.F."/>
            <person name="Rogers A."/>
            <person name="Williams B."/>
            <person name="Antoshechkin I."/>
            <person name="Lee M.M."/>
            <person name="Goodwin Z."/>
            <person name="Lu X."/>
            <person name="Lewis E.E."/>
            <person name="Goodrich-Blair H."/>
            <person name="Stock S.P."/>
            <person name="Adams B.J."/>
            <person name="Sternberg P.W."/>
            <person name="Mortazavi A."/>
        </authorList>
    </citation>
    <scope>NUCLEOTIDE SEQUENCE [LARGE SCALE GENOMIC DNA]</scope>
    <source>
        <strain evidence="2 3">ALL</strain>
    </source>
</reference>
<accession>A0A4V6A3H9</accession>
<dbReference type="Proteomes" id="UP000298663">
    <property type="component" value="Unassembled WGS sequence"/>
</dbReference>
<name>A0A4V6A3H9_STECR</name>
<comment type="caution">
    <text evidence="2">The sequence shown here is derived from an EMBL/GenBank/DDBJ whole genome shotgun (WGS) entry which is preliminary data.</text>
</comment>
<evidence type="ECO:0000313" key="3">
    <source>
        <dbReference type="Proteomes" id="UP000298663"/>
    </source>
</evidence>
<keyword evidence="3" id="KW-1185">Reference proteome</keyword>
<evidence type="ECO:0000256" key="1">
    <source>
        <dbReference type="SAM" id="MobiDB-lite"/>
    </source>
</evidence>
<proteinExistence type="predicted"/>
<reference evidence="2 3" key="2">
    <citation type="journal article" date="2019" name="G3 (Bethesda)">
        <title>Hybrid Assembly of the Genome of the Entomopathogenic Nematode Steinernema carpocapsae Identifies the X-Chromosome.</title>
        <authorList>
            <person name="Serra L."/>
            <person name="Macchietto M."/>
            <person name="Macias-Munoz A."/>
            <person name="McGill C.J."/>
            <person name="Rodriguez I.M."/>
            <person name="Rodriguez B."/>
            <person name="Murad R."/>
            <person name="Mortazavi A."/>
        </authorList>
    </citation>
    <scope>NUCLEOTIDE SEQUENCE [LARGE SCALE GENOMIC DNA]</scope>
    <source>
        <strain evidence="2 3">ALL</strain>
    </source>
</reference>
<dbReference type="EMBL" id="AZBU02000004">
    <property type="protein sequence ID" value="TKR83195.1"/>
    <property type="molecule type" value="Genomic_DNA"/>
</dbReference>
<feature type="region of interest" description="Disordered" evidence="1">
    <location>
        <begin position="85"/>
        <end position="127"/>
    </location>
</feature>
<gene>
    <name evidence="2" type="ORF">L596_016822</name>
</gene>
<feature type="compositionally biased region" description="Basic and acidic residues" evidence="1">
    <location>
        <begin position="108"/>
        <end position="127"/>
    </location>
</feature>
<organism evidence="2 3">
    <name type="scientific">Steinernema carpocapsae</name>
    <name type="common">Entomopathogenic nematode</name>
    <dbReference type="NCBI Taxonomy" id="34508"/>
    <lineage>
        <taxon>Eukaryota</taxon>
        <taxon>Metazoa</taxon>
        <taxon>Ecdysozoa</taxon>
        <taxon>Nematoda</taxon>
        <taxon>Chromadorea</taxon>
        <taxon>Rhabditida</taxon>
        <taxon>Tylenchina</taxon>
        <taxon>Panagrolaimomorpha</taxon>
        <taxon>Strongyloidoidea</taxon>
        <taxon>Steinernematidae</taxon>
        <taxon>Steinernema</taxon>
    </lineage>
</organism>
<sequence length="192" mass="22432">MEGKVAFLKAVQREKEILFGGFTSTITAKLKEQTCFAIPHGRTIEEPPWKSAIGPRYPARMVESATVRLIILFWQFWTRRARSSTGNISETWEPENDENLKPSAKQVETPRRFKEAKRSAARKEEEKFEGKKRRFQMQLLNLQLIQKEIGVFGRQLTPYEHINAEGRDENLFIKYKQPDDDEVFESMGENFC</sequence>
<evidence type="ECO:0000313" key="2">
    <source>
        <dbReference type="EMBL" id="TKR83195.1"/>
    </source>
</evidence>